<sequence>MTINVLLAIFAGILVGVSRQLNGRLSLSTSPLVASFWNHIVGFTALTVLGLAIGGLVPEGPRNVPWFDYIGGPIGVVFVAAGSWLLLRIGAANTALLIVGGQMVSGVLLDWFLADSFSPAPSAIGVALILGGMALMHKRA</sequence>
<keyword evidence="1" id="KW-0472">Membrane</keyword>
<dbReference type="EMBL" id="QURN01000003">
    <property type="protein sequence ID" value="RFC68828.1"/>
    <property type="molecule type" value="Genomic_DNA"/>
</dbReference>
<keyword evidence="1" id="KW-1133">Transmembrane helix</keyword>
<accession>A0A371XHW8</accession>
<gene>
    <name evidence="2" type="ORF">DY251_04140</name>
</gene>
<feature type="transmembrane region" description="Helical" evidence="1">
    <location>
        <begin position="36"/>
        <end position="57"/>
    </location>
</feature>
<dbReference type="Pfam" id="PF04657">
    <property type="entry name" value="DMT_YdcZ"/>
    <property type="match status" value="1"/>
</dbReference>
<protein>
    <submittedName>
        <fullName evidence="2">EamA-like transporter family protein</fullName>
    </submittedName>
</protein>
<evidence type="ECO:0000313" key="2">
    <source>
        <dbReference type="EMBL" id="RFC68828.1"/>
    </source>
</evidence>
<evidence type="ECO:0000256" key="1">
    <source>
        <dbReference type="SAM" id="Phobius"/>
    </source>
</evidence>
<dbReference type="PANTHER" id="PTHR34821:SF2">
    <property type="entry name" value="INNER MEMBRANE PROTEIN YDCZ"/>
    <property type="match status" value="1"/>
</dbReference>
<keyword evidence="1" id="KW-0812">Transmembrane</keyword>
<keyword evidence="3" id="KW-1185">Reference proteome</keyword>
<feature type="transmembrane region" description="Helical" evidence="1">
    <location>
        <begin position="111"/>
        <end position="135"/>
    </location>
</feature>
<dbReference type="InterPro" id="IPR006750">
    <property type="entry name" value="YdcZ"/>
</dbReference>
<organism evidence="2 3">
    <name type="scientific">Mesorhizobium denitrificans</name>
    <dbReference type="NCBI Taxonomy" id="2294114"/>
    <lineage>
        <taxon>Bacteria</taxon>
        <taxon>Pseudomonadati</taxon>
        <taxon>Pseudomonadota</taxon>
        <taxon>Alphaproteobacteria</taxon>
        <taxon>Hyphomicrobiales</taxon>
        <taxon>Phyllobacteriaceae</taxon>
        <taxon>Mesorhizobium</taxon>
    </lineage>
</organism>
<name>A0A371XHW8_9HYPH</name>
<dbReference type="GO" id="GO:0005886">
    <property type="term" value="C:plasma membrane"/>
    <property type="evidence" value="ECO:0007669"/>
    <property type="project" value="TreeGrafter"/>
</dbReference>
<dbReference type="Proteomes" id="UP000262379">
    <property type="component" value="Unassembled WGS sequence"/>
</dbReference>
<evidence type="ECO:0000313" key="3">
    <source>
        <dbReference type="Proteomes" id="UP000262379"/>
    </source>
</evidence>
<proteinExistence type="predicted"/>
<reference evidence="3" key="1">
    <citation type="submission" date="2018-08" db="EMBL/GenBank/DDBJ databases">
        <authorList>
            <person name="Im W.T."/>
        </authorList>
    </citation>
    <scope>NUCLEOTIDE SEQUENCE [LARGE SCALE GENOMIC DNA]</scope>
    <source>
        <strain evidence="3">LA-28</strain>
    </source>
</reference>
<dbReference type="PANTHER" id="PTHR34821">
    <property type="entry name" value="INNER MEMBRANE PROTEIN YDCZ"/>
    <property type="match status" value="1"/>
</dbReference>
<dbReference type="AlphaFoldDB" id="A0A371XHW8"/>
<feature type="transmembrane region" description="Helical" evidence="1">
    <location>
        <begin position="69"/>
        <end position="91"/>
    </location>
</feature>
<comment type="caution">
    <text evidence="2">The sequence shown here is derived from an EMBL/GenBank/DDBJ whole genome shotgun (WGS) entry which is preliminary data.</text>
</comment>
<dbReference type="RefSeq" id="WP_116622596.1">
    <property type="nucleotide sequence ID" value="NZ_QURN01000003.1"/>
</dbReference>